<keyword evidence="12 19" id="KW-0675">Receptor</keyword>
<dbReference type="PANTHER" id="PTHR32552:SF74">
    <property type="entry name" value="HYDROXAMATE SIDEROPHORE RECEPTOR FHUE"/>
    <property type="match status" value="1"/>
</dbReference>
<dbReference type="NCBIfam" id="TIGR01783">
    <property type="entry name" value="TonB-siderophor"/>
    <property type="match status" value="1"/>
</dbReference>
<dbReference type="Gene3D" id="2.170.130.10">
    <property type="entry name" value="TonB-dependent receptor, plug domain"/>
    <property type="match status" value="1"/>
</dbReference>
<dbReference type="GO" id="GO:0038023">
    <property type="term" value="F:signaling receptor activity"/>
    <property type="evidence" value="ECO:0007669"/>
    <property type="project" value="InterPro"/>
</dbReference>
<keyword evidence="6 14" id="KW-0812">Transmembrane</keyword>
<proteinExistence type="inferred from homology"/>
<evidence type="ECO:0000256" key="4">
    <source>
        <dbReference type="ARBA" id="ARBA00022452"/>
    </source>
</evidence>
<comment type="similarity">
    <text evidence="2 14 16">Belongs to the TonB-dependent receptor family.</text>
</comment>
<dbReference type="PROSITE" id="PS01156">
    <property type="entry name" value="TONB_DEPENDENT_REC_2"/>
    <property type="match status" value="1"/>
</dbReference>
<evidence type="ECO:0000256" key="12">
    <source>
        <dbReference type="ARBA" id="ARBA00023170"/>
    </source>
</evidence>
<evidence type="ECO:0000256" key="3">
    <source>
        <dbReference type="ARBA" id="ARBA00022448"/>
    </source>
</evidence>
<keyword evidence="8" id="KW-0408">Iron</keyword>
<dbReference type="eggNOG" id="COG4773">
    <property type="taxonomic scope" value="Bacteria"/>
</dbReference>
<dbReference type="InterPro" id="IPR012910">
    <property type="entry name" value="Plug_dom"/>
</dbReference>
<dbReference type="Pfam" id="PF00593">
    <property type="entry name" value="TonB_dep_Rec_b-barrel"/>
    <property type="match status" value="1"/>
</dbReference>
<evidence type="ECO:0000256" key="8">
    <source>
        <dbReference type="ARBA" id="ARBA00023004"/>
    </source>
</evidence>
<comment type="subcellular location">
    <subcellularLocation>
        <location evidence="1 14">Cell outer membrane</location>
        <topology evidence="1 14">Multi-pass membrane protein</topology>
    </subcellularLocation>
</comment>
<dbReference type="GO" id="GO:0015344">
    <property type="term" value="F:siderophore uptake transmembrane transporter activity"/>
    <property type="evidence" value="ECO:0007669"/>
    <property type="project" value="TreeGrafter"/>
</dbReference>
<reference evidence="19 20" key="1">
    <citation type="submission" date="2012-09" db="EMBL/GenBank/DDBJ databases">
        <title>Draft Genome Sequences of 6 Strains from Genus Thauera.</title>
        <authorList>
            <person name="Liu B."/>
            <person name="Shapleigh J.P."/>
            <person name="Frostegard A.H."/>
        </authorList>
    </citation>
    <scope>NUCLEOTIDE SEQUENCE [LARGE SCALE GENOMIC DNA]</scope>
    <source>
        <strain evidence="20">47Lol / DSM 12138</strain>
    </source>
</reference>
<dbReference type="Pfam" id="PF07715">
    <property type="entry name" value="Plug"/>
    <property type="match status" value="1"/>
</dbReference>
<keyword evidence="3 14" id="KW-0813">Transport</keyword>
<keyword evidence="20" id="KW-1185">Reference proteome</keyword>
<dbReference type="AlphaFoldDB" id="N6YXG0"/>
<sequence>MIRCNTRPPRASSDAHRRKVLHLAIVSLFLASTMPPPAQAQAGATPPTAADARDYAIPAGPLSPALSRFAGQAGVTLSSDPALTDGLVTHGLQGRHGTAGGFARLLQGSGLRAVGLGGGVYRLERVPTEAAATLSTVTVTAQAERSALTEGINSYASREMSMAKGQAIRGIPQSVSVITRQQIEDQGMQTVDEVLRQMPGVMVGGDLYNGSGGRYYSRGYAMTNVQTDGNFDSSIGSFADGGNSIANLAMYDHVEVLRGADGLYSGVGESSGTINLVRKRPLDHFQGKATVAAGSWDDYRGEIDLTGPLAFDGKLRGRVVAAKQDRRYFYDYSKTDTDFVYGILEADIGERTLLTFGGSYEKSEGVPEGGGFPTYHNGRFLGLSRSTNWLTPWSKTDAEKSNAFISIQHELSDNWRVSSSANQTNYDTSQVIGRFVQPIDPNTNLVRRIVNTADDVKTTNTSFDLNISGRGSVRGIGYDLLVGVDRRKFDYEYYNPSTVFYAPGVSIHEVDMGSFAQPSLSGGSTIEAVTKQSGAYARLKIDLRDDVHLVLGGRYTDYDDETDDWSESGILTPYFGAVYDFNKSWSLYASTAKIYKSQANQRKGPINSTAPLDPMEGRNYEIGLKGDLYDGRLTGSLSVYRLERLGQAARDPAYDDITIPVGLGCCYINRGEVVSKGFEAEISGEILPRLQLSASYAYNHNEDKTTRAAYNVLTAPRHLFKLWGKYQFQGDWSRLSVGAGVKAQSKTWSEGYYANFGGNYKVIQSGYGVWDALVEYRIGKETQLALNIGNVFDKTYYAAISNNFYGNYYGTPRNYMLTLRTSF</sequence>
<dbReference type="InterPro" id="IPR011662">
    <property type="entry name" value="Secretin/TonB_short_N"/>
</dbReference>
<dbReference type="SUPFAM" id="SSF56935">
    <property type="entry name" value="Porins"/>
    <property type="match status" value="1"/>
</dbReference>
<dbReference type="InterPro" id="IPR000531">
    <property type="entry name" value="Beta-barrel_TonB"/>
</dbReference>
<dbReference type="Gene3D" id="3.55.50.30">
    <property type="match status" value="1"/>
</dbReference>
<keyword evidence="4 14" id="KW-1134">Transmembrane beta strand</keyword>
<comment type="caution">
    <text evidence="19">The sequence shown here is derived from an EMBL/GenBank/DDBJ whole genome shotgun (WGS) entry which is preliminary data.</text>
</comment>
<dbReference type="GO" id="GO:0015891">
    <property type="term" value="P:siderophore transport"/>
    <property type="evidence" value="ECO:0007669"/>
    <property type="project" value="InterPro"/>
</dbReference>
<keyword evidence="7 17" id="KW-0732">Signal</keyword>
<keyword evidence="10 16" id="KW-0798">TonB box</keyword>
<accession>N6YXG0</accession>
<dbReference type="InterPro" id="IPR037066">
    <property type="entry name" value="Plug_dom_sf"/>
</dbReference>
<dbReference type="Gene3D" id="2.40.170.20">
    <property type="entry name" value="TonB-dependent receptor, beta-barrel domain"/>
    <property type="match status" value="1"/>
</dbReference>
<dbReference type="InterPro" id="IPR010917">
    <property type="entry name" value="TonB_rcpt_CS"/>
</dbReference>
<dbReference type="OrthoDB" id="174652at2"/>
<feature type="chain" id="PRO_5004128601" evidence="17">
    <location>
        <begin position="41"/>
        <end position="823"/>
    </location>
</feature>
<evidence type="ECO:0000256" key="7">
    <source>
        <dbReference type="ARBA" id="ARBA00022729"/>
    </source>
</evidence>
<evidence type="ECO:0000256" key="16">
    <source>
        <dbReference type="RuleBase" id="RU003357"/>
    </source>
</evidence>
<evidence type="ECO:0000256" key="2">
    <source>
        <dbReference type="ARBA" id="ARBA00009810"/>
    </source>
</evidence>
<dbReference type="InterPro" id="IPR036942">
    <property type="entry name" value="Beta-barrel_TonB_sf"/>
</dbReference>
<dbReference type="PROSITE" id="PS52016">
    <property type="entry name" value="TONB_DEPENDENT_REC_3"/>
    <property type="match status" value="1"/>
</dbReference>
<evidence type="ECO:0000256" key="1">
    <source>
        <dbReference type="ARBA" id="ARBA00004571"/>
    </source>
</evidence>
<evidence type="ECO:0000256" key="11">
    <source>
        <dbReference type="ARBA" id="ARBA00023136"/>
    </source>
</evidence>
<dbReference type="InterPro" id="IPR010105">
    <property type="entry name" value="TonB_sidphr_rcpt"/>
</dbReference>
<name>N6YXG0_THAL4</name>
<gene>
    <name evidence="19" type="ORF">C666_11790</name>
</gene>
<dbReference type="EMBL" id="AMXE01000043">
    <property type="protein sequence ID" value="ENO87097.1"/>
    <property type="molecule type" value="Genomic_DNA"/>
</dbReference>
<evidence type="ECO:0000256" key="10">
    <source>
        <dbReference type="ARBA" id="ARBA00023077"/>
    </source>
</evidence>
<feature type="signal peptide" evidence="17">
    <location>
        <begin position="1"/>
        <end position="40"/>
    </location>
</feature>
<evidence type="ECO:0000256" key="13">
    <source>
        <dbReference type="ARBA" id="ARBA00023237"/>
    </source>
</evidence>
<evidence type="ECO:0000313" key="19">
    <source>
        <dbReference type="EMBL" id="ENO87097.1"/>
    </source>
</evidence>
<keyword evidence="9" id="KW-0406">Ion transport</keyword>
<evidence type="ECO:0000256" key="14">
    <source>
        <dbReference type="PROSITE-ProRule" id="PRU01360"/>
    </source>
</evidence>
<evidence type="ECO:0000313" key="20">
    <source>
        <dbReference type="Proteomes" id="UP000013232"/>
    </source>
</evidence>
<keyword evidence="13 14" id="KW-0998">Cell outer membrane</keyword>
<dbReference type="InterPro" id="IPR039426">
    <property type="entry name" value="TonB-dep_rcpt-like"/>
</dbReference>
<organism evidence="19 20">
    <name type="scientific">Thauera linaloolentis (strain DSM 12138 / JCM 21573 / CCUG 41526 / CIP 105981 / IAM 15112 / NBRC 102519 / 47Lol)</name>
    <dbReference type="NCBI Taxonomy" id="1123367"/>
    <lineage>
        <taxon>Bacteria</taxon>
        <taxon>Pseudomonadati</taxon>
        <taxon>Pseudomonadota</taxon>
        <taxon>Betaproteobacteria</taxon>
        <taxon>Rhodocyclales</taxon>
        <taxon>Zoogloeaceae</taxon>
        <taxon>Thauera</taxon>
    </lineage>
</organism>
<evidence type="ECO:0000256" key="15">
    <source>
        <dbReference type="PROSITE-ProRule" id="PRU10144"/>
    </source>
</evidence>
<evidence type="ECO:0000256" key="17">
    <source>
        <dbReference type="SAM" id="SignalP"/>
    </source>
</evidence>
<dbReference type="Proteomes" id="UP000013232">
    <property type="component" value="Unassembled WGS sequence"/>
</dbReference>
<evidence type="ECO:0000256" key="6">
    <source>
        <dbReference type="ARBA" id="ARBA00022692"/>
    </source>
</evidence>
<protein>
    <submittedName>
        <fullName evidence="19">TonB-dependent siderophore receptor</fullName>
    </submittedName>
</protein>
<evidence type="ECO:0000256" key="9">
    <source>
        <dbReference type="ARBA" id="ARBA00023065"/>
    </source>
</evidence>
<evidence type="ECO:0000259" key="18">
    <source>
        <dbReference type="SMART" id="SM00965"/>
    </source>
</evidence>
<feature type="short sequence motif" description="TonB C-terminal box" evidence="15">
    <location>
        <begin position="806"/>
        <end position="823"/>
    </location>
</feature>
<dbReference type="RefSeq" id="WP_004339039.1">
    <property type="nucleotide sequence ID" value="NZ_AMXE01000043.1"/>
</dbReference>
<dbReference type="CDD" id="cd01347">
    <property type="entry name" value="ligand_gated_channel"/>
    <property type="match status" value="1"/>
</dbReference>
<dbReference type="SMART" id="SM00965">
    <property type="entry name" value="STN"/>
    <property type="match status" value="1"/>
</dbReference>
<keyword evidence="5" id="KW-0410">Iron transport</keyword>
<evidence type="ECO:0000256" key="5">
    <source>
        <dbReference type="ARBA" id="ARBA00022496"/>
    </source>
</evidence>
<keyword evidence="11 14" id="KW-0472">Membrane</keyword>
<dbReference type="PANTHER" id="PTHR32552">
    <property type="entry name" value="FERRICHROME IRON RECEPTOR-RELATED"/>
    <property type="match status" value="1"/>
</dbReference>
<dbReference type="STRING" id="1123367.GCA_000621305_00307"/>
<feature type="domain" description="Secretin/TonB short N-terminal" evidence="18">
    <location>
        <begin position="75"/>
        <end position="126"/>
    </location>
</feature>
<dbReference type="GO" id="GO:0009279">
    <property type="term" value="C:cell outer membrane"/>
    <property type="evidence" value="ECO:0007669"/>
    <property type="project" value="UniProtKB-SubCell"/>
</dbReference>